<dbReference type="PANTHER" id="PTHR20275">
    <property type="entry name" value="NAD KINASE"/>
    <property type="match status" value="1"/>
</dbReference>
<dbReference type="KEGG" id="ote:Oter_2370"/>
<dbReference type="GO" id="GO:0046872">
    <property type="term" value="F:metal ion binding"/>
    <property type="evidence" value="ECO:0007669"/>
    <property type="project" value="UniProtKB-UniRule"/>
</dbReference>
<gene>
    <name evidence="6" type="primary">nadK</name>
    <name evidence="7" type="ordered locus">Oter_2370</name>
</gene>
<dbReference type="GO" id="GO:0003951">
    <property type="term" value="F:NAD+ kinase activity"/>
    <property type="evidence" value="ECO:0007669"/>
    <property type="project" value="UniProtKB-UniRule"/>
</dbReference>
<dbReference type="SUPFAM" id="SSF111331">
    <property type="entry name" value="NAD kinase/diacylglycerol kinase-like"/>
    <property type="match status" value="1"/>
</dbReference>
<feature type="active site" description="Proton acceptor" evidence="6">
    <location>
        <position position="61"/>
    </location>
</feature>
<comment type="cofactor">
    <cofactor evidence="6">
        <name>a divalent metal cation</name>
        <dbReference type="ChEBI" id="CHEBI:60240"/>
    </cofactor>
</comment>
<comment type="function">
    <text evidence="6">Involved in the regulation of the intracellular balance of NAD and NADP, and is a key enzyme in the biosynthesis of NADP. Catalyzes specifically the phosphorylation on 2'-hydroxyl of the adenosine moiety of NAD to yield NADP.</text>
</comment>
<dbReference type="Pfam" id="PF20143">
    <property type="entry name" value="NAD_kinase_C"/>
    <property type="match status" value="1"/>
</dbReference>
<dbReference type="EMBL" id="CP001032">
    <property type="protein sequence ID" value="ACB75652.1"/>
    <property type="molecule type" value="Genomic_DNA"/>
</dbReference>
<organism evidence="7 8">
    <name type="scientific">Opitutus terrae (strain DSM 11246 / JCM 15787 / PB90-1)</name>
    <dbReference type="NCBI Taxonomy" id="452637"/>
    <lineage>
        <taxon>Bacteria</taxon>
        <taxon>Pseudomonadati</taxon>
        <taxon>Verrucomicrobiota</taxon>
        <taxon>Opitutia</taxon>
        <taxon>Opitutales</taxon>
        <taxon>Opitutaceae</taxon>
        <taxon>Opitutus</taxon>
    </lineage>
</organism>
<dbReference type="AlphaFoldDB" id="B1ZQP0"/>
<dbReference type="Gene3D" id="2.60.200.30">
    <property type="entry name" value="Probable inorganic polyphosphate/atp-NAD kinase, domain 2"/>
    <property type="match status" value="1"/>
</dbReference>
<dbReference type="GO" id="GO:0019674">
    <property type="term" value="P:NAD+ metabolic process"/>
    <property type="evidence" value="ECO:0007669"/>
    <property type="project" value="InterPro"/>
</dbReference>
<evidence type="ECO:0000256" key="3">
    <source>
        <dbReference type="ARBA" id="ARBA00022857"/>
    </source>
</evidence>
<proteinExistence type="inferred from homology"/>
<dbReference type="Proteomes" id="UP000007013">
    <property type="component" value="Chromosome"/>
</dbReference>
<keyword evidence="3 6" id="KW-0521">NADP</keyword>
<accession>B1ZQP0</accession>
<comment type="similarity">
    <text evidence="6">Belongs to the NAD kinase family.</text>
</comment>
<evidence type="ECO:0000256" key="5">
    <source>
        <dbReference type="ARBA" id="ARBA00047925"/>
    </source>
</evidence>
<keyword evidence="1 6" id="KW-0808">Transferase</keyword>
<dbReference type="InterPro" id="IPR017438">
    <property type="entry name" value="ATP-NAD_kinase_N"/>
</dbReference>
<dbReference type="GO" id="GO:0006741">
    <property type="term" value="P:NADP+ biosynthetic process"/>
    <property type="evidence" value="ECO:0007669"/>
    <property type="project" value="UniProtKB-UniRule"/>
</dbReference>
<name>B1ZQP0_OPITP</name>
<keyword evidence="6" id="KW-0547">Nucleotide-binding</keyword>
<dbReference type="Gene3D" id="3.40.50.10330">
    <property type="entry name" value="Probable inorganic polyphosphate/atp-NAD kinase, domain 1"/>
    <property type="match status" value="1"/>
</dbReference>
<comment type="caution">
    <text evidence="6">Lacks conserved residue(s) required for the propagation of feature annotation.</text>
</comment>
<keyword evidence="4 6" id="KW-0520">NAD</keyword>
<dbReference type="GO" id="GO:0005737">
    <property type="term" value="C:cytoplasm"/>
    <property type="evidence" value="ECO:0007669"/>
    <property type="project" value="UniProtKB-SubCell"/>
</dbReference>
<evidence type="ECO:0000256" key="2">
    <source>
        <dbReference type="ARBA" id="ARBA00022777"/>
    </source>
</evidence>
<sequence>MKPIRKLAFVTNNDKQGAPELTRELIEAARRMDIRVKQTTRFPLPKNYLRGFDACCVIGGDGTLLGVARESAHQQVPIIGVNRGSLGFLTTFSADEARAHFCDVLRGGYRVQHRSLLQCSTGPDSHDLALNDVLIKNEVNSRLVQLEVRADGELVTNYTCDGLIFSTPTGSTAYNLSAGGPLIHPDAAVIAMTPICPHTLSNRSIIFRETVCLRVFNRSHLSRLLVAMDGQRDLKVGVGSPIEITISKLKLPLAQRVDYSHFSVVRTKLSWSGALGEELRHRS</sequence>
<evidence type="ECO:0000256" key="4">
    <source>
        <dbReference type="ARBA" id="ARBA00023027"/>
    </source>
</evidence>
<dbReference type="PANTHER" id="PTHR20275:SF0">
    <property type="entry name" value="NAD KINASE"/>
    <property type="match status" value="1"/>
</dbReference>
<feature type="binding site" evidence="6">
    <location>
        <begin position="61"/>
        <end position="62"/>
    </location>
    <ligand>
        <name>NAD(+)</name>
        <dbReference type="ChEBI" id="CHEBI:57540"/>
    </ligand>
</feature>
<dbReference type="Pfam" id="PF01513">
    <property type="entry name" value="NAD_kinase"/>
    <property type="match status" value="1"/>
</dbReference>
<feature type="binding site" evidence="6">
    <location>
        <position position="161"/>
    </location>
    <ligand>
        <name>NAD(+)</name>
        <dbReference type="ChEBI" id="CHEBI:57540"/>
    </ligand>
</feature>
<dbReference type="EC" id="2.7.1.23" evidence="6"/>
<evidence type="ECO:0000256" key="6">
    <source>
        <dbReference type="HAMAP-Rule" id="MF_00361"/>
    </source>
</evidence>
<keyword evidence="6" id="KW-0963">Cytoplasm</keyword>
<evidence type="ECO:0000313" key="7">
    <source>
        <dbReference type="EMBL" id="ACB75652.1"/>
    </source>
</evidence>
<dbReference type="eggNOG" id="COG0061">
    <property type="taxonomic scope" value="Bacteria"/>
</dbReference>
<dbReference type="STRING" id="452637.Oter_2370"/>
<keyword evidence="6" id="KW-0067">ATP-binding</keyword>
<dbReference type="HAMAP" id="MF_00361">
    <property type="entry name" value="NAD_kinase"/>
    <property type="match status" value="1"/>
</dbReference>
<feature type="binding site" evidence="6">
    <location>
        <position position="142"/>
    </location>
    <ligand>
        <name>NAD(+)</name>
        <dbReference type="ChEBI" id="CHEBI:57540"/>
    </ligand>
</feature>
<keyword evidence="8" id="KW-1185">Reference proteome</keyword>
<dbReference type="GO" id="GO:0051287">
    <property type="term" value="F:NAD binding"/>
    <property type="evidence" value="ECO:0007669"/>
    <property type="project" value="UniProtKB-ARBA"/>
</dbReference>
<dbReference type="GO" id="GO:0005524">
    <property type="term" value="F:ATP binding"/>
    <property type="evidence" value="ECO:0007669"/>
    <property type="project" value="UniProtKB-KW"/>
</dbReference>
<dbReference type="InterPro" id="IPR002504">
    <property type="entry name" value="NADK"/>
</dbReference>
<dbReference type="HOGENOM" id="CLU_008831_0_0_0"/>
<dbReference type="RefSeq" id="WP_012375189.1">
    <property type="nucleotide sequence ID" value="NC_010571.1"/>
</dbReference>
<keyword evidence="2 6" id="KW-0418">Kinase</keyword>
<dbReference type="InterPro" id="IPR017437">
    <property type="entry name" value="ATP-NAD_kinase_PpnK-typ_C"/>
</dbReference>
<feature type="binding site" evidence="6">
    <location>
        <begin position="131"/>
        <end position="132"/>
    </location>
    <ligand>
        <name>NAD(+)</name>
        <dbReference type="ChEBI" id="CHEBI:57540"/>
    </ligand>
</feature>
<feature type="binding site" evidence="6">
    <location>
        <position position="231"/>
    </location>
    <ligand>
        <name>NAD(+)</name>
        <dbReference type="ChEBI" id="CHEBI:57540"/>
    </ligand>
</feature>
<evidence type="ECO:0000256" key="1">
    <source>
        <dbReference type="ARBA" id="ARBA00022679"/>
    </source>
</evidence>
<reference evidence="7 8" key="1">
    <citation type="journal article" date="2011" name="J. Bacteriol.">
        <title>Genome sequence of the verrucomicrobium Opitutus terrae PB90-1, an abundant inhabitant of rice paddy soil ecosystems.</title>
        <authorList>
            <person name="van Passel M.W."/>
            <person name="Kant R."/>
            <person name="Palva A."/>
            <person name="Copeland A."/>
            <person name="Lucas S."/>
            <person name="Lapidus A."/>
            <person name="Glavina del Rio T."/>
            <person name="Pitluck S."/>
            <person name="Goltsman E."/>
            <person name="Clum A."/>
            <person name="Sun H."/>
            <person name="Schmutz J."/>
            <person name="Larimer F.W."/>
            <person name="Land M.L."/>
            <person name="Hauser L."/>
            <person name="Kyrpides N."/>
            <person name="Mikhailova N."/>
            <person name="Richardson P.P."/>
            <person name="Janssen P.H."/>
            <person name="de Vos W.M."/>
            <person name="Smidt H."/>
        </authorList>
    </citation>
    <scope>NUCLEOTIDE SEQUENCE [LARGE SCALE GENOMIC DNA]</scope>
    <source>
        <strain evidence="8">DSM 11246 / JCM 15787 / PB90-1</strain>
    </source>
</reference>
<comment type="catalytic activity">
    <reaction evidence="5 6">
        <text>NAD(+) + ATP = ADP + NADP(+) + H(+)</text>
        <dbReference type="Rhea" id="RHEA:18629"/>
        <dbReference type="ChEBI" id="CHEBI:15378"/>
        <dbReference type="ChEBI" id="CHEBI:30616"/>
        <dbReference type="ChEBI" id="CHEBI:57540"/>
        <dbReference type="ChEBI" id="CHEBI:58349"/>
        <dbReference type="ChEBI" id="CHEBI:456216"/>
        <dbReference type="EC" id="2.7.1.23"/>
    </reaction>
</comment>
<protein>
    <recommendedName>
        <fullName evidence="6">NAD kinase</fullName>
        <ecNumber evidence="6">2.7.1.23</ecNumber>
    </recommendedName>
    <alternativeName>
        <fullName evidence="6">ATP-dependent NAD kinase</fullName>
    </alternativeName>
</protein>
<evidence type="ECO:0000313" key="8">
    <source>
        <dbReference type="Proteomes" id="UP000007013"/>
    </source>
</evidence>
<dbReference type="InterPro" id="IPR016064">
    <property type="entry name" value="NAD/diacylglycerol_kinase_sf"/>
</dbReference>
<dbReference type="OrthoDB" id="9774737at2"/>
<comment type="subcellular location">
    <subcellularLocation>
        <location evidence="6">Cytoplasm</location>
    </subcellularLocation>
</comment>
<feature type="binding site" evidence="6">
    <location>
        <begin position="172"/>
        <end position="177"/>
    </location>
    <ligand>
        <name>NAD(+)</name>
        <dbReference type="ChEBI" id="CHEBI:57540"/>
    </ligand>
</feature>